<dbReference type="AlphaFoldDB" id="A0A1F6V9L7"/>
<reference evidence="5 6" key="1">
    <citation type="journal article" date="2016" name="Nat. Commun.">
        <title>Thousands of microbial genomes shed light on interconnected biogeochemical processes in an aquifer system.</title>
        <authorList>
            <person name="Anantharaman K."/>
            <person name="Brown C.T."/>
            <person name="Hug L.A."/>
            <person name="Sharon I."/>
            <person name="Castelle C.J."/>
            <person name="Probst A.J."/>
            <person name="Thomas B.C."/>
            <person name="Singh A."/>
            <person name="Wilkins M.J."/>
            <person name="Karaoz U."/>
            <person name="Brodie E.L."/>
            <person name="Williams K.H."/>
            <person name="Hubbard S.S."/>
            <person name="Banfield J.F."/>
        </authorList>
    </citation>
    <scope>NUCLEOTIDE SEQUENCE [LARGE SCALE GENOMIC DNA]</scope>
</reference>
<dbReference type="Proteomes" id="UP000179076">
    <property type="component" value="Unassembled WGS sequence"/>
</dbReference>
<evidence type="ECO:0000313" key="6">
    <source>
        <dbReference type="Proteomes" id="UP000179076"/>
    </source>
</evidence>
<dbReference type="GO" id="GO:0003824">
    <property type="term" value="F:catalytic activity"/>
    <property type="evidence" value="ECO:0007669"/>
    <property type="project" value="InterPro"/>
</dbReference>
<sequence length="115" mass="12715">MVDDCLFCKMVAGTIPPDTVYEDDEILAFRDIHPQAPVHVLVIPKRHITTLNDVGDADTLLMGRLLLTAKRIAEESDIADTGYRAVISCNRGGGQSVFHLHLHLLGGRRMKWPPG</sequence>
<dbReference type="Gene3D" id="3.30.428.10">
    <property type="entry name" value="HIT-like"/>
    <property type="match status" value="1"/>
</dbReference>
<dbReference type="PRINTS" id="PR00332">
    <property type="entry name" value="HISTRIAD"/>
</dbReference>
<dbReference type="InterPro" id="IPR036265">
    <property type="entry name" value="HIT-like_sf"/>
</dbReference>
<accession>A0A1F6V9L7</accession>
<protein>
    <submittedName>
        <fullName evidence="5">Histidine triad nucleotide-binding protein</fullName>
    </submittedName>
</protein>
<name>A0A1F6V9L7_9PROT</name>
<evidence type="ECO:0000256" key="3">
    <source>
        <dbReference type="PROSITE-ProRule" id="PRU00464"/>
    </source>
</evidence>
<proteinExistence type="predicted"/>
<dbReference type="CDD" id="cd01276">
    <property type="entry name" value="PKCI_related"/>
    <property type="match status" value="1"/>
</dbReference>
<dbReference type="SUPFAM" id="SSF54197">
    <property type="entry name" value="HIT-like"/>
    <property type="match status" value="1"/>
</dbReference>
<dbReference type="InterPro" id="IPR011146">
    <property type="entry name" value="HIT-like"/>
</dbReference>
<evidence type="ECO:0000256" key="2">
    <source>
        <dbReference type="PIRSR" id="PIRSR601310-3"/>
    </source>
</evidence>
<evidence type="ECO:0000259" key="4">
    <source>
        <dbReference type="PROSITE" id="PS51084"/>
    </source>
</evidence>
<comment type="caution">
    <text evidence="5">The sequence shown here is derived from an EMBL/GenBank/DDBJ whole genome shotgun (WGS) entry which is preliminary data.</text>
</comment>
<dbReference type="PROSITE" id="PS51084">
    <property type="entry name" value="HIT_2"/>
    <property type="match status" value="1"/>
</dbReference>
<dbReference type="EMBL" id="MFSP01000091">
    <property type="protein sequence ID" value="OGI66216.1"/>
    <property type="molecule type" value="Genomic_DNA"/>
</dbReference>
<evidence type="ECO:0000313" key="5">
    <source>
        <dbReference type="EMBL" id="OGI66216.1"/>
    </source>
</evidence>
<organism evidence="5 6">
    <name type="scientific">Candidatus Muproteobacteria bacterium RBG_16_60_9</name>
    <dbReference type="NCBI Taxonomy" id="1817755"/>
    <lineage>
        <taxon>Bacteria</taxon>
        <taxon>Pseudomonadati</taxon>
        <taxon>Pseudomonadota</taxon>
        <taxon>Candidatus Muproteobacteria</taxon>
    </lineage>
</organism>
<dbReference type="Pfam" id="PF01230">
    <property type="entry name" value="HIT"/>
    <property type="match status" value="1"/>
</dbReference>
<dbReference type="PANTHER" id="PTHR23089">
    <property type="entry name" value="HISTIDINE TRIAD HIT PROTEIN"/>
    <property type="match status" value="1"/>
</dbReference>
<gene>
    <name evidence="5" type="ORF">A2W18_05880</name>
</gene>
<feature type="short sequence motif" description="Histidine triad motif" evidence="2 3">
    <location>
        <begin position="99"/>
        <end position="103"/>
    </location>
</feature>
<dbReference type="InterPro" id="IPR001310">
    <property type="entry name" value="Histidine_triad_HIT"/>
</dbReference>
<feature type="active site" description="Tele-AMP-histidine intermediate" evidence="1">
    <location>
        <position position="101"/>
    </location>
</feature>
<feature type="domain" description="HIT" evidence="4">
    <location>
        <begin position="6"/>
        <end position="115"/>
    </location>
</feature>
<evidence type="ECO:0000256" key="1">
    <source>
        <dbReference type="PIRSR" id="PIRSR601310-1"/>
    </source>
</evidence>